<organism evidence="2 3">
    <name type="scientific">Jannaschia pagri</name>
    <dbReference type="NCBI Taxonomy" id="2829797"/>
    <lineage>
        <taxon>Bacteria</taxon>
        <taxon>Pseudomonadati</taxon>
        <taxon>Pseudomonadota</taxon>
        <taxon>Alphaproteobacteria</taxon>
        <taxon>Rhodobacterales</taxon>
        <taxon>Roseobacteraceae</taxon>
        <taxon>Jannaschia</taxon>
    </lineage>
</organism>
<evidence type="ECO:0000313" key="3">
    <source>
        <dbReference type="Proteomes" id="UP000786693"/>
    </source>
</evidence>
<keyword evidence="3" id="KW-1185">Reference proteome</keyword>
<evidence type="ECO:0000313" key="2">
    <source>
        <dbReference type="EMBL" id="GIT95026.1"/>
    </source>
</evidence>
<sequence length="113" mass="12088">MSVWSARPASQLGNSFKDGSPGTDVAMGARGRQTCATVSAYCMGLTSAGHVRVCVQRPLVEVLSAQADWADVFALARVAFRDRSVLHRHTVDDTRQAVADVALDEVARETGAR</sequence>
<protein>
    <submittedName>
        <fullName evidence="2">Uncharacterized protein</fullName>
    </submittedName>
</protein>
<dbReference type="Proteomes" id="UP000786693">
    <property type="component" value="Unassembled WGS sequence"/>
</dbReference>
<name>A0ABQ4NL24_9RHOB</name>
<evidence type="ECO:0000256" key="1">
    <source>
        <dbReference type="SAM" id="MobiDB-lite"/>
    </source>
</evidence>
<gene>
    <name evidence="2" type="ORF">JANAI62_16490</name>
</gene>
<comment type="caution">
    <text evidence="2">The sequence shown here is derived from an EMBL/GenBank/DDBJ whole genome shotgun (WGS) entry which is preliminary data.</text>
</comment>
<proteinExistence type="predicted"/>
<reference evidence="2 3" key="1">
    <citation type="submission" date="2021-05" db="EMBL/GenBank/DDBJ databases">
        <title>Bacteria Genome sequencing.</title>
        <authorList>
            <person name="Takabe Y."/>
            <person name="Nakajima Y."/>
            <person name="Suzuki S."/>
            <person name="Shiozaki T."/>
        </authorList>
    </citation>
    <scope>NUCLEOTIDE SEQUENCE [LARGE SCALE GENOMIC DNA]</scope>
    <source>
        <strain evidence="2 3">AI_62</strain>
    </source>
</reference>
<feature type="region of interest" description="Disordered" evidence="1">
    <location>
        <begin position="1"/>
        <end position="24"/>
    </location>
</feature>
<dbReference type="EMBL" id="BPFH01000003">
    <property type="protein sequence ID" value="GIT95026.1"/>
    <property type="molecule type" value="Genomic_DNA"/>
</dbReference>
<accession>A0ABQ4NL24</accession>